<dbReference type="SUPFAM" id="SSF54534">
    <property type="entry name" value="FKBP-like"/>
    <property type="match status" value="1"/>
</dbReference>
<dbReference type="OrthoDB" id="9769613at2"/>
<gene>
    <name evidence="7" type="ORF">SAMN05421693_10372</name>
</gene>
<dbReference type="EC" id="5.2.1.8" evidence="3"/>
<organism evidence="7 8">
    <name type="scientific">Ectothiorhodospira magna</name>
    <dbReference type="NCBI Taxonomy" id="867345"/>
    <lineage>
        <taxon>Bacteria</taxon>
        <taxon>Pseudomonadati</taxon>
        <taxon>Pseudomonadota</taxon>
        <taxon>Gammaproteobacteria</taxon>
        <taxon>Chromatiales</taxon>
        <taxon>Ectothiorhodospiraceae</taxon>
        <taxon>Ectothiorhodospira</taxon>
    </lineage>
</organism>
<dbReference type="SUPFAM" id="SSF109998">
    <property type="entry name" value="Triger factor/SurA peptide-binding domain-like"/>
    <property type="match status" value="1"/>
</dbReference>
<dbReference type="PROSITE" id="PS50198">
    <property type="entry name" value="PPIC_PPIASE_2"/>
    <property type="match status" value="1"/>
</dbReference>
<evidence type="ECO:0000313" key="7">
    <source>
        <dbReference type="EMBL" id="SEP68136.1"/>
    </source>
</evidence>
<dbReference type="PANTHER" id="PTHR47245:SF2">
    <property type="entry name" value="PEPTIDYL-PROLYL CIS-TRANS ISOMERASE HP_0175-RELATED"/>
    <property type="match status" value="1"/>
</dbReference>
<evidence type="ECO:0000313" key="8">
    <source>
        <dbReference type="Proteomes" id="UP000199496"/>
    </source>
</evidence>
<evidence type="ECO:0000256" key="3">
    <source>
        <dbReference type="ARBA" id="ARBA00013194"/>
    </source>
</evidence>
<dbReference type="InterPro" id="IPR046357">
    <property type="entry name" value="PPIase_dom_sf"/>
</dbReference>
<dbReference type="InterPro" id="IPR023058">
    <property type="entry name" value="PPIase_PpiC_CS"/>
</dbReference>
<proteinExistence type="inferred from homology"/>
<keyword evidence="8" id="KW-1185">Reference proteome</keyword>
<evidence type="ECO:0000256" key="5">
    <source>
        <dbReference type="PROSITE-ProRule" id="PRU00278"/>
    </source>
</evidence>
<dbReference type="GO" id="GO:0003755">
    <property type="term" value="F:peptidyl-prolyl cis-trans isomerase activity"/>
    <property type="evidence" value="ECO:0007669"/>
    <property type="project" value="UniProtKB-KW"/>
</dbReference>
<dbReference type="PROSITE" id="PS01096">
    <property type="entry name" value="PPIC_PPIASE_1"/>
    <property type="match status" value="1"/>
</dbReference>
<keyword evidence="4 5" id="KW-0697">Rotamase</keyword>
<dbReference type="RefSeq" id="WP_090203361.1">
    <property type="nucleotide sequence ID" value="NZ_FOFO01000003.1"/>
</dbReference>
<evidence type="ECO:0000256" key="2">
    <source>
        <dbReference type="ARBA" id="ARBA00007656"/>
    </source>
</evidence>
<dbReference type="InterPro" id="IPR000297">
    <property type="entry name" value="PPIase_PpiC"/>
</dbReference>
<dbReference type="PANTHER" id="PTHR47245">
    <property type="entry name" value="PEPTIDYLPROLYL ISOMERASE"/>
    <property type="match status" value="1"/>
</dbReference>
<protein>
    <recommendedName>
        <fullName evidence="3">peptidylprolyl isomerase</fullName>
        <ecNumber evidence="3">5.2.1.8</ecNumber>
    </recommendedName>
</protein>
<dbReference type="AlphaFoldDB" id="A0A1H8ZUH2"/>
<feature type="domain" description="PpiC" evidence="6">
    <location>
        <begin position="143"/>
        <end position="245"/>
    </location>
</feature>
<dbReference type="EMBL" id="FOFO01000003">
    <property type="protein sequence ID" value="SEP68136.1"/>
    <property type="molecule type" value="Genomic_DNA"/>
</dbReference>
<dbReference type="InterPro" id="IPR027304">
    <property type="entry name" value="Trigger_fact/SurA_dom_sf"/>
</dbReference>
<sequence length="282" mass="31720">MNTLALEQRPELIYIELRAALDYFGKPLSNLSEAERSTVRQRALKAYDIGARALASSEARDVHISGEQVIQALREIEARYPESEQFQEELRCHHLNQAGLLQALSRELRLEALLERVAARAEPVTDEEVARYHACHQDRWQRPETRTVRQILITLNPDFPENTPEAARARLEAIRETLLADPGMFADLAMGHSECPSAFQGGLLGRVPKGHLYPELDAVLFQMGAGTVSEAVQTEVGLHLLYCEIIHPPGPVTLDEAGGRIRQLLEQRRQAHCRRAWLESLG</sequence>
<evidence type="ECO:0000256" key="1">
    <source>
        <dbReference type="ARBA" id="ARBA00000971"/>
    </source>
</evidence>
<name>A0A1H8ZUH2_9GAMM</name>
<evidence type="ECO:0000259" key="6">
    <source>
        <dbReference type="PROSITE" id="PS50198"/>
    </source>
</evidence>
<dbReference type="InterPro" id="IPR050245">
    <property type="entry name" value="PrsA_foldase"/>
</dbReference>
<accession>A0A1H8ZUH2</accession>
<dbReference type="Gene3D" id="3.10.50.40">
    <property type="match status" value="1"/>
</dbReference>
<dbReference type="InterPro" id="IPR014282">
    <property type="entry name" value="Nitrogen_fix_NifM"/>
</dbReference>
<keyword evidence="5 7" id="KW-0413">Isomerase</keyword>
<dbReference type="NCBIfam" id="TIGR02933">
    <property type="entry name" value="nifM_nitrog"/>
    <property type="match status" value="1"/>
</dbReference>
<comment type="similarity">
    <text evidence="2">Belongs to the PpiC/parvulin rotamase family.</text>
</comment>
<reference evidence="7 8" key="1">
    <citation type="submission" date="2016-10" db="EMBL/GenBank/DDBJ databases">
        <authorList>
            <person name="de Groot N.N."/>
        </authorList>
    </citation>
    <scope>NUCLEOTIDE SEQUENCE [LARGE SCALE GENOMIC DNA]</scope>
    <source>
        <strain evidence="7 8">B7-7</strain>
    </source>
</reference>
<dbReference type="STRING" id="867345.SAMN05421693_10372"/>
<evidence type="ECO:0000256" key="4">
    <source>
        <dbReference type="ARBA" id="ARBA00023110"/>
    </source>
</evidence>
<dbReference type="Pfam" id="PF00639">
    <property type="entry name" value="Rotamase"/>
    <property type="match status" value="1"/>
</dbReference>
<dbReference type="Proteomes" id="UP000199496">
    <property type="component" value="Unassembled WGS sequence"/>
</dbReference>
<comment type="catalytic activity">
    <reaction evidence="1">
        <text>[protein]-peptidylproline (omega=180) = [protein]-peptidylproline (omega=0)</text>
        <dbReference type="Rhea" id="RHEA:16237"/>
        <dbReference type="Rhea" id="RHEA-COMP:10747"/>
        <dbReference type="Rhea" id="RHEA-COMP:10748"/>
        <dbReference type="ChEBI" id="CHEBI:83833"/>
        <dbReference type="ChEBI" id="CHEBI:83834"/>
        <dbReference type="EC" id="5.2.1.8"/>
    </reaction>
</comment>